<evidence type="ECO:0000313" key="4">
    <source>
        <dbReference type="EMBL" id="MFD0992778.1"/>
    </source>
</evidence>
<keyword evidence="5" id="KW-1185">Reference proteome</keyword>
<feature type="domain" description="NADPH-dependent FMN reductase-like" evidence="3">
    <location>
        <begin position="5"/>
        <end position="138"/>
    </location>
</feature>
<dbReference type="Proteomes" id="UP001597062">
    <property type="component" value="Unassembled WGS sequence"/>
</dbReference>
<comment type="caution">
    <text evidence="4">The sequence shown here is derived from an EMBL/GenBank/DDBJ whole genome shotgun (WGS) entry which is preliminary data.</text>
</comment>
<accession>A0ABW3JT60</accession>
<reference evidence="5" key="1">
    <citation type="journal article" date="2019" name="Int. J. Syst. Evol. Microbiol.">
        <title>The Global Catalogue of Microorganisms (GCM) 10K type strain sequencing project: providing services to taxonomists for standard genome sequencing and annotation.</title>
        <authorList>
            <consortium name="The Broad Institute Genomics Platform"/>
            <consortium name="The Broad Institute Genome Sequencing Center for Infectious Disease"/>
            <person name="Wu L."/>
            <person name="Ma J."/>
        </authorList>
    </citation>
    <scope>NUCLEOTIDE SEQUENCE [LARGE SCALE GENOMIC DNA]</scope>
    <source>
        <strain evidence="5">CCUG 60527</strain>
    </source>
</reference>
<organism evidence="4 5">
    <name type="scientific">Tenacibaculum geojense</name>
    <dbReference type="NCBI Taxonomy" id="915352"/>
    <lineage>
        <taxon>Bacteria</taxon>
        <taxon>Pseudomonadati</taxon>
        <taxon>Bacteroidota</taxon>
        <taxon>Flavobacteriia</taxon>
        <taxon>Flavobacteriales</taxon>
        <taxon>Flavobacteriaceae</taxon>
        <taxon>Tenacibaculum</taxon>
    </lineage>
</organism>
<dbReference type="RefSeq" id="WP_386106409.1">
    <property type="nucleotide sequence ID" value="NZ_JBHTJR010000031.1"/>
</dbReference>
<evidence type="ECO:0000256" key="2">
    <source>
        <dbReference type="ARBA" id="ARBA00022643"/>
    </source>
</evidence>
<protein>
    <submittedName>
        <fullName evidence="4">Flavodoxin family protein</fullName>
    </submittedName>
</protein>
<keyword evidence="2" id="KW-0288">FMN</keyword>
<dbReference type="Gene3D" id="3.40.50.360">
    <property type="match status" value="1"/>
</dbReference>
<evidence type="ECO:0000256" key="1">
    <source>
        <dbReference type="ARBA" id="ARBA00022630"/>
    </source>
</evidence>
<dbReference type="InterPro" id="IPR005025">
    <property type="entry name" value="FMN_Rdtase-like_dom"/>
</dbReference>
<gene>
    <name evidence="4" type="ORF">ACFQ1U_06145</name>
</gene>
<dbReference type="PANTHER" id="PTHR43278">
    <property type="entry name" value="NAD(P)H-DEPENDENT FMN-CONTAINING OXIDOREDUCTASE YWQN-RELATED"/>
    <property type="match status" value="1"/>
</dbReference>
<dbReference type="InterPro" id="IPR029039">
    <property type="entry name" value="Flavoprotein-like_sf"/>
</dbReference>
<evidence type="ECO:0000313" key="5">
    <source>
        <dbReference type="Proteomes" id="UP001597062"/>
    </source>
</evidence>
<name>A0ABW3JT60_9FLAO</name>
<keyword evidence="1" id="KW-0285">Flavoprotein</keyword>
<proteinExistence type="predicted"/>
<dbReference type="PANTHER" id="PTHR43278:SF4">
    <property type="entry name" value="NAD(P)H-DEPENDENT FMN-CONTAINING OXIDOREDUCTASE YWQN-RELATED"/>
    <property type="match status" value="1"/>
</dbReference>
<dbReference type="Pfam" id="PF03358">
    <property type="entry name" value="FMN_red"/>
    <property type="match status" value="1"/>
</dbReference>
<sequence length="169" mass="19796">MNTTVIIQASSRSKGNTQKVVNELNKHHNYDVIDLATKKIGHYSYEYKNAQDDFIPLMEEIVNKYDTIIFATPVYWYTMSGILKVFFDRLSDLIRIHKNLGRELRGKKMAMISNSAENDRRTGFEMPFMESAKYLGMEYLGDTHAFFTSDKLDEQAIKQIEIFRKLFEK</sequence>
<evidence type="ECO:0000259" key="3">
    <source>
        <dbReference type="Pfam" id="PF03358"/>
    </source>
</evidence>
<dbReference type="EMBL" id="JBHTJR010000031">
    <property type="protein sequence ID" value="MFD0992778.1"/>
    <property type="molecule type" value="Genomic_DNA"/>
</dbReference>
<dbReference type="InterPro" id="IPR051796">
    <property type="entry name" value="ISF_SsuE-like"/>
</dbReference>
<dbReference type="SUPFAM" id="SSF52218">
    <property type="entry name" value="Flavoproteins"/>
    <property type="match status" value="1"/>
</dbReference>